<dbReference type="PROSITE" id="PS00648">
    <property type="entry name" value="RIBONUCLEASE_P"/>
    <property type="match status" value="1"/>
</dbReference>
<gene>
    <name evidence="7 9" type="primary">rnpA</name>
    <name evidence="9" type="ORF">GRF59_21375</name>
</gene>
<keyword evidence="3 7" id="KW-0540">Nuclease</keyword>
<dbReference type="NCBIfam" id="TIGR00188">
    <property type="entry name" value="rnpA"/>
    <property type="match status" value="1"/>
</dbReference>
<comment type="similarity">
    <text evidence="7">Belongs to the RnpA family.</text>
</comment>
<evidence type="ECO:0000256" key="6">
    <source>
        <dbReference type="ARBA" id="ARBA00022884"/>
    </source>
</evidence>
<organism evidence="9 10">
    <name type="scientific">Paenibacillus dendrobii</name>
    <dbReference type="NCBI Taxonomy" id="2691084"/>
    <lineage>
        <taxon>Bacteria</taxon>
        <taxon>Bacillati</taxon>
        <taxon>Bacillota</taxon>
        <taxon>Bacilli</taxon>
        <taxon>Bacillales</taxon>
        <taxon>Paenibacillaceae</taxon>
        <taxon>Paenibacillus</taxon>
    </lineage>
</organism>
<protein>
    <recommendedName>
        <fullName evidence="7 8">Ribonuclease P protein component</fullName>
        <shortName evidence="7">RNase P protein</shortName>
        <shortName evidence="7">RNaseP protein</shortName>
        <ecNumber evidence="7 8">3.1.26.5</ecNumber>
    </recommendedName>
    <alternativeName>
        <fullName evidence="7">Protein C5</fullName>
    </alternativeName>
</protein>
<dbReference type="Pfam" id="PF00825">
    <property type="entry name" value="Ribonuclease_P"/>
    <property type="match status" value="1"/>
</dbReference>
<evidence type="ECO:0000256" key="2">
    <source>
        <dbReference type="ARBA" id="ARBA00022694"/>
    </source>
</evidence>
<dbReference type="HAMAP" id="MF_00227">
    <property type="entry name" value="RNase_P"/>
    <property type="match status" value="1"/>
</dbReference>
<reference evidence="9 10" key="1">
    <citation type="submission" date="2019-12" db="EMBL/GenBank/DDBJ databases">
        <title>Paenibacillus sp. nov., an endophytic bacterium isolated from the stem of Dendrobium.</title>
        <authorList>
            <person name="Zhao R."/>
        </authorList>
    </citation>
    <scope>NUCLEOTIDE SEQUENCE [LARGE SCALE GENOMIC DNA]</scope>
    <source>
        <strain evidence="9 10">HJL G12</strain>
    </source>
</reference>
<dbReference type="SUPFAM" id="SSF54211">
    <property type="entry name" value="Ribosomal protein S5 domain 2-like"/>
    <property type="match status" value="1"/>
</dbReference>
<dbReference type="FunFam" id="3.30.230.10:FF:000021">
    <property type="entry name" value="Ribonuclease P protein component"/>
    <property type="match status" value="1"/>
</dbReference>
<dbReference type="GO" id="GO:0000049">
    <property type="term" value="F:tRNA binding"/>
    <property type="evidence" value="ECO:0007669"/>
    <property type="project" value="UniProtKB-UniRule"/>
</dbReference>
<evidence type="ECO:0000256" key="4">
    <source>
        <dbReference type="ARBA" id="ARBA00022759"/>
    </source>
</evidence>
<dbReference type="RefSeq" id="WP_160500261.1">
    <property type="nucleotide sequence ID" value="NZ_WUBI01000004.1"/>
</dbReference>
<keyword evidence="2 7" id="KW-0819">tRNA processing</keyword>
<keyword evidence="10" id="KW-1185">Reference proteome</keyword>
<comment type="subunit">
    <text evidence="7">Consists of a catalytic RNA component (M1 or rnpB) and a protein subunit.</text>
</comment>
<evidence type="ECO:0000256" key="3">
    <source>
        <dbReference type="ARBA" id="ARBA00022722"/>
    </source>
</evidence>
<dbReference type="InterPro" id="IPR020568">
    <property type="entry name" value="Ribosomal_Su5_D2-typ_SF"/>
</dbReference>
<evidence type="ECO:0000256" key="1">
    <source>
        <dbReference type="ARBA" id="ARBA00002663"/>
    </source>
</evidence>
<evidence type="ECO:0000256" key="8">
    <source>
        <dbReference type="NCBIfam" id="TIGR00188"/>
    </source>
</evidence>
<dbReference type="GO" id="GO:0004526">
    <property type="term" value="F:ribonuclease P activity"/>
    <property type="evidence" value="ECO:0007669"/>
    <property type="project" value="UniProtKB-UniRule"/>
</dbReference>
<dbReference type="PANTHER" id="PTHR33992:SF1">
    <property type="entry name" value="RIBONUCLEASE P PROTEIN COMPONENT"/>
    <property type="match status" value="1"/>
</dbReference>
<keyword evidence="4 7" id="KW-0255">Endonuclease</keyword>
<name>A0A7X3LIH7_9BACL</name>
<evidence type="ECO:0000313" key="10">
    <source>
        <dbReference type="Proteomes" id="UP000460318"/>
    </source>
</evidence>
<dbReference type="EMBL" id="WUBI01000004">
    <property type="protein sequence ID" value="MWV46162.1"/>
    <property type="molecule type" value="Genomic_DNA"/>
</dbReference>
<comment type="function">
    <text evidence="1 7">RNaseP catalyzes the removal of the 5'-leader sequence from pre-tRNA to produce the mature 5'-terminus. It can also cleave other RNA substrates such as 4.5S RNA. The protein component plays an auxiliary but essential role in vivo by binding to the 5'-leader sequence and broadening the substrate specificity of the ribozyme.</text>
</comment>
<dbReference type="InterPro" id="IPR014721">
    <property type="entry name" value="Ribsml_uS5_D2-typ_fold_subgr"/>
</dbReference>
<comment type="caution">
    <text evidence="9">The sequence shown here is derived from an EMBL/GenBank/DDBJ whole genome shotgun (WGS) entry which is preliminary data.</text>
</comment>
<dbReference type="GO" id="GO:0030677">
    <property type="term" value="C:ribonuclease P complex"/>
    <property type="evidence" value="ECO:0007669"/>
    <property type="project" value="TreeGrafter"/>
</dbReference>
<evidence type="ECO:0000256" key="7">
    <source>
        <dbReference type="HAMAP-Rule" id="MF_00227"/>
    </source>
</evidence>
<proteinExistence type="inferred from homology"/>
<dbReference type="GO" id="GO:0042781">
    <property type="term" value="F:3'-tRNA processing endoribonuclease activity"/>
    <property type="evidence" value="ECO:0007669"/>
    <property type="project" value="TreeGrafter"/>
</dbReference>
<dbReference type="InterPro" id="IPR000100">
    <property type="entry name" value="RNase_P"/>
</dbReference>
<dbReference type="PANTHER" id="PTHR33992">
    <property type="entry name" value="RIBONUCLEASE P PROTEIN COMPONENT"/>
    <property type="match status" value="1"/>
</dbReference>
<keyword evidence="5 7" id="KW-0378">Hydrolase</keyword>
<accession>A0A7X3LIH7</accession>
<sequence length="116" mass="13816">MHRSLRLRNRADFSRVYRHGKSFANHQFVVYWFRKKEVEKFRVGISVSKKVGNAVVRNRMRRLVKEIVRHQEGKLIEHVDLVFIVRKGALDMPYKDLEKSVLHVLRKASLLRPPGR</sequence>
<comment type="catalytic activity">
    <reaction evidence="7">
        <text>Endonucleolytic cleavage of RNA, removing 5'-extranucleotides from tRNA precursor.</text>
        <dbReference type="EC" id="3.1.26.5"/>
    </reaction>
</comment>
<dbReference type="AlphaFoldDB" id="A0A7X3LIH7"/>
<dbReference type="Gene3D" id="3.30.230.10">
    <property type="match status" value="1"/>
</dbReference>
<evidence type="ECO:0000313" key="9">
    <source>
        <dbReference type="EMBL" id="MWV46162.1"/>
    </source>
</evidence>
<dbReference type="EC" id="3.1.26.5" evidence="7 8"/>
<dbReference type="InterPro" id="IPR020539">
    <property type="entry name" value="RNase_P_CS"/>
</dbReference>
<evidence type="ECO:0000256" key="5">
    <source>
        <dbReference type="ARBA" id="ARBA00022801"/>
    </source>
</evidence>
<dbReference type="Proteomes" id="UP000460318">
    <property type="component" value="Unassembled WGS sequence"/>
</dbReference>
<dbReference type="GO" id="GO:0001682">
    <property type="term" value="P:tRNA 5'-leader removal"/>
    <property type="evidence" value="ECO:0007669"/>
    <property type="project" value="UniProtKB-UniRule"/>
</dbReference>
<keyword evidence="6 7" id="KW-0694">RNA-binding</keyword>